<evidence type="ECO:0000256" key="1">
    <source>
        <dbReference type="SAM" id="MobiDB-lite"/>
    </source>
</evidence>
<dbReference type="InterPro" id="IPR001128">
    <property type="entry name" value="Cyt_P450"/>
</dbReference>
<dbReference type="EMBL" id="CADCTC010000290">
    <property type="protein sequence ID" value="CAA9299986.1"/>
    <property type="molecule type" value="Genomic_DNA"/>
</dbReference>
<dbReference type="GO" id="GO:0020037">
    <property type="term" value="F:heme binding"/>
    <property type="evidence" value="ECO:0007669"/>
    <property type="project" value="InterPro"/>
</dbReference>
<protein>
    <recommendedName>
        <fullName evidence="3">Cytochrome P450</fullName>
    </recommendedName>
</protein>
<dbReference type="GO" id="GO:0016705">
    <property type="term" value="F:oxidoreductase activity, acting on paired donors, with incorporation or reduction of molecular oxygen"/>
    <property type="evidence" value="ECO:0007669"/>
    <property type="project" value="InterPro"/>
</dbReference>
<proteinExistence type="predicted"/>
<feature type="region of interest" description="Disordered" evidence="1">
    <location>
        <begin position="1"/>
        <end position="20"/>
    </location>
</feature>
<name>A0A6J4KB81_9CHLR</name>
<sequence>MTAAPPRIVRPPSGPAGQPILGHLRGVQRDFLSFVTRCAREHGDLVPLSFAGQPALLVSHPELVEEVLVARNQDYVKGTSLQRTRSFIGNGLVVSEGEFWRRQRRLMQPAFRRDRLTAYGRDMAGAATRWVDTWRDGDVRASTRR</sequence>
<reference evidence="2" key="1">
    <citation type="submission" date="2020-02" db="EMBL/GenBank/DDBJ databases">
        <authorList>
            <person name="Meier V. D."/>
        </authorList>
    </citation>
    <scope>NUCLEOTIDE SEQUENCE</scope>
    <source>
        <strain evidence="2">AVDCRST_MAG77</strain>
    </source>
</reference>
<gene>
    <name evidence="2" type="ORF">AVDCRST_MAG77-5544</name>
</gene>
<dbReference type="Gene3D" id="1.10.630.10">
    <property type="entry name" value="Cytochrome P450"/>
    <property type="match status" value="1"/>
</dbReference>
<dbReference type="InterPro" id="IPR036396">
    <property type="entry name" value="Cyt_P450_sf"/>
</dbReference>
<dbReference type="PANTHER" id="PTHR24301:SF2">
    <property type="entry name" value="THROMBOXANE-A SYNTHASE"/>
    <property type="match status" value="1"/>
</dbReference>
<organism evidence="2">
    <name type="scientific">uncultured Chloroflexota bacterium</name>
    <dbReference type="NCBI Taxonomy" id="166587"/>
    <lineage>
        <taxon>Bacteria</taxon>
        <taxon>Bacillati</taxon>
        <taxon>Chloroflexota</taxon>
        <taxon>environmental samples</taxon>
    </lineage>
</organism>
<evidence type="ECO:0008006" key="3">
    <source>
        <dbReference type="Google" id="ProtNLM"/>
    </source>
</evidence>
<dbReference type="Pfam" id="PF00067">
    <property type="entry name" value="p450"/>
    <property type="match status" value="1"/>
</dbReference>
<dbReference type="AlphaFoldDB" id="A0A6J4KB81"/>
<dbReference type="SUPFAM" id="SSF48264">
    <property type="entry name" value="Cytochrome P450"/>
    <property type="match status" value="1"/>
</dbReference>
<dbReference type="PANTHER" id="PTHR24301">
    <property type="entry name" value="THROMBOXANE-A SYNTHASE"/>
    <property type="match status" value="1"/>
</dbReference>
<dbReference type="GO" id="GO:0005506">
    <property type="term" value="F:iron ion binding"/>
    <property type="evidence" value="ECO:0007669"/>
    <property type="project" value="InterPro"/>
</dbReference>
<accession>A0A6J4KB81</accession>
<evidence type="ECO:0000313" key="2">
    <source>
        <dbReference type="EMBL" id="CAA9299986.1"/>
    </source>
</evidence>
<dbReference type="GO" id="GO:0004497">
    <property type="term" value="F:monooxygenase activity"/>
    <property type="evidence" value="ECO:0007669"/>
    <property type="project" value="InterPro"/>
</dbReference>